<dbReference type="CDD" id="cd02035">
    <property type="entry name" value="ArsA"/>
    <property type="match status" value="2"/>
</dbReference>
<dbReference type="GO" id="GO:0016887">
    <property type="term" value="F:ATP hydrolysis activity"/>
    <property type="evidence" value="ECO:0007669"/>
    <property type="project" value="InterPro"/>
</dbReference>
<comment type="caution">
    <text evidence="4">The sequence shown here is derived from an EMBL/GenBank/DDBJ whole genome shotgun (WGS) entry which is preliminary data.</text>
</comment>
<evidence type="ECO:0000256" key="1">
    <source>
        <dbReference type="SAM" id="Coils"/>
    </source>
</evidence>
<dbReference type="GO" id="GO:0071816">
    <property type="term" value="P:tail-anchored membrane protein insertion into ER membrane"/>
    <property type="evidence" value="ECO:0007669"/>
    <property type="project" value="TreeGrafter"/>
</dbReference>
<name>A0A9W7AQD0_9STRA</name>
<sequence>MPLNSALLLPLLLPLLLLLLPLSSPFTLPLATTPRSFHRPSSSSSSSSALSMSLLPTSPSTIFLTGKGGVGKTTTSCSLSLLISNLNPTSNVLLVSTDPAHSIHDCLMLPKPSSPIVEQFKENLYITELDVRSSPLNKITSENIKSALNLQTITTTLGISSDVLKTFGVDGILNDISDILTEGEGTSGGGLFPPGSDELLALLELEKYTTPEGQIFDYIIVDTAPSGHTIRMLNGPKFIDTSLGKILKFKSSVNGIMSKITSFTGTTEGSDGLSLDTVLDDIEEIQNKLRKFTSNVDSGKNKFMVVSIPTKLSYLESTRVIKDLNAISDNSKVSDIILNQILPESSDSKFWDMRVKCNFKEIEKVKKNFNGKVIEVPYIDTEITGGAGLSYLGSQSYYDTSLFSSDFFSEPEPNQSPKLTVFGGKGGVGKTTTSSTVAIKLMKLGHKVALISTDPAHSLSDAFNVKLNGNGVDLTGEIYDNTNGGTLTGYEIDPEAAVEDFKGLINNLNIPSEVGGVGISDLTSILDTLPPGADEVIALSKIIDLIKKGGYTRIVLDTAPTGHTIKMLTFPRYVDEVVEKVIKVTDRLKGTVMLVNKNIKEEDVEDAKVKLLGFQIKMFELDELFTDDTITEFVIVTVATEMAVKESLRLIEELREGEVKVKVENVVVNQVAVKGGEKGMDRIRGGQGKILKDFEEYAEREGCEITRVELTDVEPKGEYGLMSLWPSYKD</sequence>
<accession>A0A9W7AQD0</accession>
<keyword evidence="1" id="KW-0175">Coiled coil</keyword>
<dbReference type="Pfam" id="PF02374">
    <property type="entry name" value="ArsA_ATPase"/>
    <property type="match status" value="2"/>
</dbReference>
<dbReference type="InterPro" id="IPR003593">
    <property type="entry name" value="AAA+_ATPase"/>
</dbReference>
<evidence type="ECO:0000313" key="5">
    <source>
        <dbReference type="Proteomes" id="UP001165122"/>
    </source>
</evidence>
<dbReference type="GO" id="GO:0005524">
    <property type="term" value="F:ATP binding"/>
    <property type="evidence" value="ECO:0007669"/>
    <property type="project" value="InterPro"/>
</dbReference>
<keyword evidence="2" id="KW-0732">Signal</keyword>
<dbReference type="SUPFAM" id="SSF52540">
    <property type="entry name" value="P-loop containing nucleoside triphosphate hydrolases"/>
    <property type="match status" value="2"/>
</dbReference>
<organism evidence="4 5">
    <name type="scientific">Triparma laevis f. longispina</name>
    <dbReference type="NCBI Taxonomy" id="1714387"/>
    <lineage>
        <taxon>Eukaryota</taxon>
        <taxon>Sar</taxon>
        <taxon>Stramenopiles</taxon>
        <taxon>Ochrophyta</taxon>
        <taxon>Bolidophyceae</taxon>
        <taxon>Parmales</taxon>
        <taxon>Triparmaceae</taxon>
        <taxon>Triparma</taxon>
    </lineage>
</organism>
<dbReference type="AlphaFoldDB" id="A0A9W7AQD0"/>
<dbReference type="Proteomes" id="UP001165122">
    <property type="component" value="Unassembled WGS sequence"/>
</dbReference>
<evidence type="ECO:0000313" key="4">
    <source>
        <dbReference type="EMBL" id="GMH71995.1"/>
    </source>
</evidence>
<dbReference type="PANTHER" id="PTHR10803">
    <property type="entry name" value="ARSENICAL PUMP-DRIVING ATPASE ARSENITE-TRANSLOCATING ATPASE"/>
    <property type="match status" value="1"/>
</dbReference>
<feature type="coiled-coil region" evidence="1">
    <location>
        <begin position="275"/>
        <end position="302"/>
    </location>
</feature>
<proteinExistence type="predicted"/>
<dbReference type="PANTHER" id="PTHR10803:SF0">
    <property type="entry name" value="ATPASE GET3B"/>
    <property type="match status" value="1"/>
</dbReference>
<reference evidence="5" key="1">
    <citation type="journal article" date="2023" name="Commun. Biol.">
        <title>Genome analysis of Parmales, the sister group of diatoms, reveals the evolutionary specialization of diatoms from phago-mixotrophs to photoautotrophs.</title>
        <authorList>
            <person name="Ban H."/>
            <person name="Sato S."/>
            <person name="Yoshikawa S."/>
            <person name="Yamada K."/>
            <person name="Nakamura Y."/>
            <person name="Ichinomiya M."/>
            <person name="Sato N."/>
            <person name="Blanc-Mathieu R."/>
            <person name="Endo H."/>
            <person name="Kuwata A."/>
            <person name="Ogata H."/>
        </authorList>
    </citation>
    <scope>NUCLEOTIDE SEQUENCE [LARGE SCALE GENOMIC DNA]</scope>
    <source>
        <strain evidence="5">NIES 3700</strain>
    </source>
</reference>
<feature type="domain" description="AAA+ ATPase" evidence="3">
    <location>
        <begin position="58"/>
        <end position="289"/>
    </location>
</feature>
<gene>
    <name evidence="4" type="ORF">TrLO_g6944</name>
</gene>
<dbReference type="GO" id="GO:0043529">
    <property type="term" value="C:GET complex"/>
    <property type="evidence" value="ECO:0007669"/>
    <property type="project" value="TreeGrafter"/>
</dbReference>
<protein>
    <recommendedName>
        <fullName evidence="3">AAA+ ATPase domain-containing protein</fullName>
    </recommendedName>
</protein>
<dbReference type="InterPro" id="IPR016300">
    <property type="entry name" value="ATPase_ArsA/GET3"/>
</dbReference>
<evidence type="ECO:0000256" key="2">
    <source>
        <dbReference type="SAM" id="SignalP"/>
    </source>
</evidence>
<keyword evidence="5" id="KW-1185">Reference proteome</keyword>
<feature type="domain" description="AAA+ ATPase" evidence="3">
    <location>
        <begin position="416"/>
        <end position="583"/>
    </location>
</feature>
<dbReference type="NCBIfam" id="TIGR00345">
    <property type="entry name" value="GET3_arsA_TRC40"/>
    <property type="match status" value="2"/>
</dbReference>
<dbReference type="SMART" id="SM00382">
    <property type="entry name" value="AAA"/>
    <property type="match status" value="2"/>
</dbReference>
<dbReference type="InterPro" id="IPR025723">
    <property type="entry name" value="ArsA/GET3_ATPase-like"/>
</dbReference>
<dbReference type="OrthoDB" id="1770at2759"/>
<feature type="chain" id="PRO_5040730727" description="AAA+ ATPase domain-containing protein" evidence="2">
    <location>
        <begin position="26"/>
        <end position="730"/>
    </location>
</feature>
<dbReference type="EMBL" id="BRXW01000647">
    <property type="protein sequence ID" value="GMH71995.1"/>
    <property type="molecule type" value="Genomic_DNA"/>
</dbReference>
<feature type="signal peptide" evidence="2">
    <location>
        <begin position="1"/>
        <end position="25"/>
    </location>
</feature>
<evidence type="ECO:0000259" key="3">
    <source>
        <dbReference type="SMART" id="SM00382"/>
    </source>
</evidence>
<dbReference type="Gene3D" id="3.40.50.300">
    <property type="entry name" value="P-loop containing nucleotide triphosphate hydrolases"/>
    <property type="match status" value="2"/>
</dbReference>
<dbReference type="InterPro" id="IPR027417">
    <property type="entry name" value="P-loop_NTPase"/>
</dbReference>